<evidence type="ECO:0000313" key="3">
    <source>
        <dbReference type="Proteomes" id="UP000010482"/>
    </source>
</evidence>
<protein>
    <recommendedName>
        <fullName evidence="1">HepT-like domain-containing protein</fullName>
    </recommendedName>
</protein>
<dbReference type="KEGG" id="dsl:Dacsa_1778"/>
<dbReference type="InterPro" id="IPR048769">
    <property type="entry name" value="HepT-like_dom"/>
</dbReference>
<sequence length="162" mass="18696">MDSEKLVIFKVDVQAQLNLIKKVDERLNERSAYLPSEDVILLESIAYQIHNLYGAVEDLLKVIAEYFENNISNSGQWHSLLLQHMTMNIPEIRPAVLNSETYSLLNSLQGFRHFFRHAYGANIEYEQLKHNLDKALKIVPCLESDLNRFLSELETPDADCCN</sequence>
<dbReference type="eggNOG" id="COG3007">
    <property type="taxonomic scope" value="Bacteria"/>
</dbReference>
<dbReference type="AlphaFoldDB" id="K9YWD8"/>
<dbReference type="STRING" id="13035.Dacsa_1778"/>
<evidence type="ECO:0000259" key="1">
    <source>
        <dbReference type="Pfam" id="PF20797"/>
    </source>
</evidence>
<dbReference type="HOGENOM" id="CLU_131990_0_0_3"/>
<dbReference type="PATRIC" id="fig|13035.3.peg.2013"/>
<organism evidence="2 3">
    <name type="scientific">Dactylococcopsis salina (strain PCC 8305)</name>
    <name type="common">Myxobactron salinum</name>
    <dbReference type="NCBI Taxonomy" id="13035"/>
    <lineage>
        <taxon>Bacteria</taxon>
        <taxon>Bacillati</taxon>
        <taxon>Cyanobacteriota</taxon>
        <taxon>Cyanophyceae</taxon>
        <taxon>Nodosilineales</taxon>
        <taxon>Cymatolegaceae</taxon>
        <taxon>Dactylococcopsis</taxon>
    </lineage>
</organism>
<reference evidence="2" key="1">
    <citation type="submission" date="2012-04" db="EMBL/GenBank/DDBJ databases">
        <title>Finished genome of Dactylococcopsis salina PCC 8305.</title>
        <authorList>
            <consortium name="US DOE Joint Genome Institute"/>
            <person name="Gugger M."/>
            <person name="Coursin T."/>
            <person name="Rippka R."/>
            <person name="Tandeau De Marsac N."/>
            <person name="Huntemann M."/>
            <person name="Wei C.-L."/>
            <person name="Han J."/>
            <person name="Detter J.C."/>
            <person name="Han C."/>
            <person name="Tapia R."/>
            <person name="Daligault H."/>
            <person name="Chen A."/>
            <person name="Krypides N."/>
            <person name="Mavromatis K."/>
            <person name="Markowitz V."/>
            <person name="Szeto E."/>
            <person name="Ivanova N."/>
            <person name="Ovchinnikova G."/>
            <person name="Pagani I."/>
            <person name="Pati A."/>
            <person name="Goodwin L."/>
            <person name="Peters L."/>
            <person name="Pitluck S."/>
            <person name="Woyke T."/>
            <person name="Kerfeld C."/>
        </authorList>
    </citation>
    <scope>NUCLEOTIDE SEQUENCE [LARGE SCALE GENOMIC DNA]</scope>
    <source>
        <strain evidence="2">PCC 8305</strain>
    </source>
</reference>
<dbReference type="RefSeq" id="WP_015229435.1">
    <property type="nucleotide sequence ID" value="NC_019780.1"/>
</dbReference>
<name>K9YWD8_DACS8</name>
<accession>K9YWD8</accession>
<dbReference type="EMBL" id="CP003944">
    <property type="protein sequence ID" value="AFZ50438.1"/>
    <property type="molecule type" value="Genomic_DNA"/>
</dbReference>
<gene>
    <name evidence="2" type="ORF">Dacsa_1778</name>
</gene>
<feature type="domain" description="HepT-like" evidence="1">
    <location>
        <begin position="45"/>
        <end position="151"/>
    </location>
</feature>
<dbReference type="Proteomes" id="UP000010482">
    <property type="component" value="Chromosome"/>
</dbReference>
<evidence type="ECO:0000313" key="2">
    <source>
        <dbReference type="EMBL" id="AFZ50438.1"/>
    </source>
</evidence>
<dbReference type="Pfam" id="PF20797">
    <property type="entry name" value="HepT-like_2"/>
    <property type="match status" value="1"/>
</dbReference>
<proteinExistence type="predicted"/>
<dbReference type="OrthoDB" id="9792853at2"/>
<keyword evidence="3" id="KW-1185">Reference proteome</keyword>